<proteinExistence type="predicted"/>
<organism evidence="2 3">
    <name type="scientific">Chitinophaga agrisoli</name>
    <dbReference type="NCBI Taxonomy" id="2607653"/>
    <lineage>
        <taxon>Bacteria</taxon>
        <taxon>Pseudomonadati</taxon>
        <taxon>Bacteroidota</taxon>
        <taxon>Chitinophagia</taxon>
        <taxon>Chitinophagales</taxon>
        <taxon>Chitinophagaceae</taxon>
        <taxon>Chitinophaga</taxon>
    </lineage>
</organism>
<dbReference type="SUPFAM" id="SSF54593">
    <property type="entry name" value="Glyoxalase/Bleomycin resistance protein/Dihydroxybiphenyl dioxygenase"/>
    <property type="match status" value="1"/>
</dbReference>
<keyword evidence="2" id="KW-0560">Oxidoreductase</keyword>
<dbReference type="Pfam" id="PF22677">
    <property type="entry name" value="Ble-like_N"/>
    <property type="match status" value="1"/>
</dbReference>
<evidence type="ECO:0000313" key="3">
    <source>
        <dbReference type="Proteomes" id="UP000324611"/>
    </source>
</evidence>
<accession>A0A5B2VIN2</accession>
<dbReference type="PANTHER" id="PTHR36503">
    <property type="entry name" value="BLR2520 PROTEIN"/>
    <property type="match status" value="1"/>
</dbReference>
<feature type="domain" description="Glyoxalase/Bleomycin resistance-like N-terminal" evidence="1">
    <location>
        <begin position="5"/>
        <end position="42"/>
    </location>
</feature>
<dbReference type="InterPro" id="IPR029068">
    <property type="entry name" value="Glyas_Bleomycin-R_OHBP_Dase"/>
</dbReference>
<reference evidence="2 3" key="2">
    <citation type="submission" date="2019-09" db="EMBL/GenBank/DDBJ databases">
        <authorList>
            <person name="Jin C."/>
        </authorList>
    </citation>
    <scope>NUCLEOTIDE SEQUENCE [LARGE SCALE GENOMIC DNA]</scope>
    <source>
        <strain evidence="2 3">BN140078</strain>
    </source>
</reference>
<dbReference type="AlphaFoldDB" id="A0A5B2VIN2"/>
<dbReference type="EMBL" id="VUOC01000004">
    <property type="protein sequence ID" value="KAA2238921.1"/>
    <property type="molecule type" value="Genomic_DNA"/>
</dbReference>
<dbReference type="PANTHER" id="PTHR36503:SF2">
    <property type="entry name" value="BLR2408 PROTEIN"/>
    <property type="match status" value="1"/>
</dbReference>
<evidence type="ECO:0000259" key="1">
    <source>
        <dbReference type="Pfam" id="PF22677"/>
    </source>
</evidence>
<comment type="caution">
    <text evidence="2">The sequence shown here is derived from an EMBL/GenBank/DDBJ whole genome shotgun (WGS) entry which is preliminary data.</text>
</comment>
<dbReference type="Proteomes" id="UP000324611">
    <property type="component" value="Unassembled WGS sequence"/>
</dbReference>
<dbReference type="InterPro" id="IPR053863">
    <property type="entry name" value="Glyoxy/Ble-like_N"/>
</dbReference>
<dbReference type="Gene3D" id="3.10.180.10">
    <property type="entry name" value="2,3-Dihydroxybiphenyl 1,2-Dioxygenase, domain 1"/>
    <property type="match status" value="1"/>
</dbReference>
<evidence type="ECO:0000313" key="2">
    <source>
        <dbReference type="EMBL" id="KAA2238921.1"/>
    </source>
</evidence>
<keyword evidence="3" id="KW-1185">Reference proteome</keyword>
<name>A0A5B2VIN2_9BACT</name>
<dbReference type="RefSeq" id="WP_149840100.1">
    <property type="nucleotide sequence ID" value="NZ_VUOC01000004.1"/>
</dbReference>
<keyword evidence="2" id="KW-0223">Dioxygenase</keyword>
<sequence length="137" mass="15431">MATKIFVNLPVKDLNKSMDFFGKLGYTFNPQYTNEQAACMIVSEDIYYMLLTEPFFKGFIKKEIADATKTTEVINCLSTDSRQEVDDIIGKATAGGATPYPEAKDYGFMYSHGFEDLDGHLWEYVFMDPNAAPPHEG</sequence>
<gene>
    <name evidence="2" type="ORF">F0L74_22155</name>
</gene>
<protein>
    <submittedName>
        <fullName evidence="2">Glyoxalase/bleomycin resistance/extradiol dioxygenase family protein</fullName>
    </submittedName>
</protein>
<dbReference type="GO" id="GO:0051213">
    <property type="term" value="F:dioxygenase activity"/>
    <property type="evidence" value="ECO:0007669"/>
    <property type="project" value="UniProtKB-KW"/>
</dbReference>
<reference evidence="2 3" key="1">
    <citation type="submission" date="2019-09" db="EMBL/GenBank/DDBJ databases">
        <title>Chitinophaga ginsengihumi sp. nov., isolated from soil of ginseng rhizosphere.</title>
        <authorList>
            <person name="Lee J."/>
        </authorList>
    </citation>
    <scope>NUCLEOTIDE SEQUENCE [LARGE SCALE GENOMIC DNA]</scope>
    <source>
        <strain evidence="2 3">BN140078</strain>
    </source>
</reference>